<sequence length="189" mass="21340">MDAREAPRQPNFDTISDSFGALSQQFALCGNLPAVDSGARIHETLQAILQQNAQMNRKLTDLDRKVTDMDRKFTASIQNLDRKVTDLDRKVTDLDRKVTDLDRKVTDLDRKVTDLDRKVTDLDGKVTDLDGKVTDLDRKVTVIDLNCVRLRAPEVDRLLYHLGQSRAGSASAKKQRLIFASGSVWQERT</sequence>
<dbReference type="Gene3D" id="1.20.5.170">
    <property type="match status" value="1"/>
</dbReference>
<dbReference type="OrthoDB" id="3641511at2759"/>
<organism evidence="2 3">
    <name type="scientific">Ophiocordyceps unilateralis</name>
    <name type="common">Zombie-ant fungus</name>
    <name type="synonym">Torrubia unilateralis</name>
    <dbReference type="NCBI Taxonomy" id="268505"/>
    <lineage>
        <taxon>Eukaryota</taxon>
        <taxon>Fungi</taxon>
        <taxon>Dikarya</taxon>
        <taxon>Ascomycota</taxon>
        <taxon>Pezizomycotina</taxon>
        <taxon>Sordariomycetes</taxon>
        <taxon>Hypocreomycetidae</taxon>
        <taxon>Hypocreales</taxon>
        <taxon>Ophiocordycipitaceae</taxon>
        <taxon>Ophiocordyceps</taxon>
    </lineage>
</organism>
<comment type="caution">
    <text evidence="2">The sequence shown here is derived from an EMBL/GenBank/DDBJ whole genome shotgun (WGS) entry which is preliminary data.</text>
</comment>
<dbReference type="AlphaFoldDB" id="A0A2A9PAV1"/>
<proteinExistence type="predicted"/>
<protein>
    <recommendedName>
        <fullName evidence="4">t-SNARE coiled-coil homology domain-containing protein</fullName>
    </recommendedName>
</protein>
<evidence type="ECO:0008006" key="4">
    <source>
        <dbReference type="Google" id="ProtNLM"/>
    </source>
</evidence>
<evidence type="ECO:0000313" key="2">
    <source>
        <dbReference type="EMBL" id="PFH57990.1"/>
    </source>
</evidence>
<dbReference type="Proteomes" id="UP000037136">
    <property type="component" value="Unassembled WGS sequence"/>
</dbReference>
<evidence type="ECO:0000313" key="3">
    <source>
        <dbReference type="Proteomes" id="UP000037136"/>
    </source>
</evidence>
<reference evidence="2 3" key="2">
    <citation type="journal article" date="2017" name="Sci. Rep.">
        <title>Ant-infecting Ophiocordyceps genomes reveal a high diversity of potential behavioral manipulation genes and a possible major role for enterotoxins.</title>
        <authorList>
            <person name="de Bekker C."/>
            <person name="Ohm R.A."/>
            <person name="Evans H.C."/>
            <person name="Brachmann A."/>
            <person name="Hughes D.P."/>
        </authorList>
    </citation>
    <scope>NUCLEOTIDE SEQUENCE [LARGE SCALE GENOMIC DNA]</scope>
    <source>
        <strain evidence="2 3">SC16a</strain>
    </source>
</reference>
<gene>
    <name evidence="2" type="ORF">XA68_14314</name>
</gene>
<dbReference type="STRING" id="268505.A0A2A9PAV1"/>
<dbReference type="EMBL" id="LAZP02000342">
    <property type="protein sequence ID" value="PFH57990.1"/>
    <property type="molecule type" value="Genomic_DNA"/>
</dbReference>
<dbReference type="Gene3D" id="1.20.5.2280">
    <property type="match status" value="1"/>
</dbReference>
<accession>A0A2A9PAV1</accession>
<name>A0A2A9PAV1_OPHUN</name>
<feature type="coiled-coil region" evidence="1">
    <location>
        <begin position="45"/>
        <end position="118"/>
    </location>
</feature>
<keyword evidence="3" id="KW-1185">Reference proteome</keyword>
<evidence type="ECO:0000256" key="1">
    <source>
        <dbReference type="SAM" id="Coils"/>
    </source>
</evidence>
<keyword evidence="1" id="KW-0175">Coiled coil</keyword>
<reference evidence="2 3" key="1">
    <citation type="journal article" date="2015" name="BMC Genomics">
        <title>Gene expression during zombie ant biting behavior reflects the complexity underlying fungal parasitic behavioral manipulation.</title>
        <authorList>
            <person name="de Bekker C."/>
            <person name="Ohm R.A."/>
            <person name="Loreto R.G."/>
            <person name="Sebastian A."/>
            <person name="Albert I."/>
            <person name="Merrow M."/>
            <person name="Brachmann A."/>
            <person name="Hughes D.P."/>
        </authorList>
    </citation>
    <scope>NUCLEOTIDE SEQUENCE [LARGE SCALE GENOMIC DNA]</scope>
    <source>
        <strain evidence="2 3">SC16a</strain>
    </source>
</reference>
<dbReference type="SUPFAM" id="SSF57997">
    <property type="entry name" value="Tropomyosin"/>
    <property type="match status" value="1"/>
</dbReference>